<keyword evidence="3" id="KW-0479">Metal-binding</keyword>
<dbReference type="InterPro" id="IPR001126">
    <property type="entry name" value="UmuC"/>
</dbReference>
<dbReference type="EMBL" id="JXTC01000524">
    <property type="protein sequence ID" value="PON48005.1"/>
    <property type="molecule type" value="Genomic_DNA"/>
</dbReference>
<keyword evidence="4" id="KW-0227">DNA damage</keyword>
<dbReference type="PANTHER" id="PTHR45873">
    <property type="entry name" value="DNA POLYMERASE ETA"/>
    <property type="match status" value="1"/>
</dbReference>
<dbReference type="Gene3D" id="3.30.1490.100">
    <property type="entry name" value="DNA polymerase, Y-family, little finger domain"/>
    <property type="match status" value="1"/>
</dbReference>
<dbReference type="PANTHER" id="PTHR45873:SF1">
    <property type="entry name" value="DNA POLYMERASE ETA"/>
    <property type="match status" value="1"/>
</dbReference>
<keyword evidence="8" id="KW-1133">Transmembrane helix</keyword>
<comment type="subcellular location">
    <subcellularLocation>
        <location evidence="1">Nucleus</location>
    </subcellularLocation>
</comment>
<evidence type="ECO:0000256" key="8">
    <source>
        <dbReference type="SAM" id="Phobius"/>
    </source>
</evidence>
<name>A0A2P5BGV2_TREOI</name>
<dbReference type="STRING" id="63057.A0A2P5BGV2"/>
<keyword evidence="5" id="KW-0234">DNA repair</keyword>
<dbReference type="InterPro" id="IPR043128">
    <property type="entry name" value="Rev_trsase/Diguanyl_cyclase"/>
</dbReference>
<evidence type="ECO:0000259" key="9">
    <source>
        <dbReference type="PROSITE" id="PS50173"/>
    </source>
</evidence>
<keyword evidence="2" id="KW-0808">Transferase</keyword>
<evidence type="ECO:0000256" key="5">
    <source>
        <dbReference type="ARBA" id="ARBA00023204"/>
    </source>
</evidence>
<evidence type="ECO:0000256" key="6">
    <source>
        <dbReference type="ARBA" id="ARBA00023242"/>
    </source>
</evidence>
<evidence type="ECO:0000313" key="11">
    <source>
        <dbReference type="Proteomes" id="UP000237000"/>
    </source>
</evidence>
<dbReference type="GO" id="GO:0042276">
    <property type="term" value="P:error-prone translesion synthesis"/>
    <property type="evidence" value="ECO:0007669"/>
    <property type="project" value="TreeGrafter"/>
</dbReference>
<dbReference type="InterPro" id="IPR017961">
    <property type="entry name" value="DNA_pol_Y-fam_little_finger"/>
</dbReference>
<proteinExistence type="predicted"/>
<protein>
    <recommendedName>
        <fullName evidence="7">DNA polymerase eta</fullName>
    </recommendedName>
</protein>
<feature type="transmembrane region" description="Helical" evidence="8">
    <location>
        <begin position="301"/>
        <end position="320"/>
    </location>
</feature>
<dbReference type="Proteomes" id="UP000237000">
    <property type="component" value="Unassembled WGS sequence"/>
</dbReference>
<dbReference type="Pfam" id="PF11799">
    <property type="entry name" value="IMS_C"/>
    <property type="match status" value="1"/>
</dbReference>
<keyword evidence="8" id="KW-0472">Membrane</keyword>
<keyword evidence="6" id="KW-0539">Nucleus</keyword>
<dbReference type="GO" id="GO:0006281">
    <property type="term" value="P:DNA repair"/>
    <property type="evidence" value="ECO:0007669"/>
    <property type="project" value="UniProtKB-KW"/>
</dbReference>
<keyword evidence="8" id="KW-0812">Transmembrane</keyword>
<dbReference type="PROSITE" id="PS50173">
    <property type="entry name" value="UMUC"/>
    <property type="match status" value="1"/>
</dbReference>
<dbReference type="SUPFAM" id="SSF56672">
    <property type="entry name" value="DNA/RNA polymerases"/>
    <property type="match status" value="1"/>
</dbReference>
<evidence type="ECO:0000256" key="1">
    <source>
        <dbReference type="ARBA" id="ARBA00004123"/>
    </source>
</evidence>
<evidence type="ECO:0000256" key="4">
    <source>
        <dbReference type="ARBA" id="ARBA00022763"/>
    </source>
</evidence>
<evidence type="ECO:0000256" key="2">
    <source>
        <dbReference type="ARBA" id="ARBA00022679"/>
    </source>
</evidence>
<evidence type="ECO:0000256" key="7">
    <source>
        <dbReference type="ARBA" id="ARBA00044975"/>
    </source>
</evidence>
<sequence>MRGHEAKQVFPEIQLIQVPVVRVKADLNTCRNAGSEVVAVLSRKGRCERASIDEVYLDLTDAAEKNSGVDPKNMQNCRKDADHHDKLLACGTVIVAELRTQVLKETDFTCSAGIAHNKETAWRGKAARMLWHQHWCLVVEHCKRDHGEEVQGCLLPKSHGSEKTFPGPRALKTIASVQHWLNDLCEELAECLGSDLDQNKRIAQTLTLHARAYRSSDSDSQKNFSSKSCPLMYGTAKMQEDALNLFQTGLHEYLGSGNIKAQGGQNNGWRITGLSVSASKIVEIPSVSLKLFFHSIVSSNLFTFCFVHFIYLSGCILSFIV</sequence>
<dbReference type="InterPro" id="IPR036775">
    <property type="entry name" value="DNA_pol_Y-fam_lit_finger_sf"/>
</dbReference>
<gene>
    <name evidence="10" type="ORF">TorRG33x02_321680</name>
</gene>
<reference evidence="11" key="1">
    <citation type="submission" date="2016-06" db="EMBL/GenBank/DDBJ databases">
        <title>Parallel loss of symbiosis genes in relatives of nitrogen-fixing non-legume Parasponia.</title>
        <authorList>
            <person name="Van Velzen R."/>
            <person name="Holmer R."/>
            <person name="Bu F."/>
            <person name="Rutten L."/>
            <person name="Van Zeijl A."/>
            <person name="Liu W."/>
            <person name="Santuari L."/>
            <person name="Cao Q."/>
            <person name="Sharma T."/>
            <person name="Shen D."/>
            <person name="Roswanjaya Y."/>
            <person name="Wardhani T."/>
            <person name="Kalhor M.S."/>
            <person name="Jansen J."/>
            <person name="Van den Hoogen J."/>
            <person name="Gungor B."/>
            <person name="Hartog M."/>
            <person name="Hontelez J."/>
            <person name="Verver J."/>
            <person name="Yang W.-C."/>
            <person name="Schijlen E."/>
            <person name="Repin R."/>
            <person name="Schilthuizen M."/>
            <person name="Schranz E."/>
            <person name="Heidstra R."/>
            <person name="Miyata K."/>
            <person name="Fedorova E."/>
            <person name="Kohlen W."/>
            <person name="Bisseling T."/>
            <person name="Smit S."/>
            <person name="Geurts R."/>
        </authorList>
    </citation>
    <scope>NUCLEOTIDE SEQUENCE [LARGE SCALE GENOMIC DNA]</scope>
    <source>
        <strain evidence="11">cv. RG33-2</strain>
    </source>
</reference>
<dbReference type="GO" id="GO:0005634">
    <property type="term" value="C:nucleus"/>
    <property type="evidence" value="ECO:0007669"/>
    <property type="project" value="UniProtKB-SubCell"/>
</dbReference>
<accession>A0A2P5BGV2</accession>
<dbReference type="FunFam" id="3.30.1490.100:FF:000006">
    <property type="entry name" value="DNA polymerase eta"/>
    <property type="match status" value="1"/>
</dbReference>
<dbReference type="GO" id="GO:0046872">
    <property type="term" value="F:metal ion binding"/>
    <property type="evidence" value="ECO:0007669"/>
    <property type="project" value="UniProtKB-KW"/>
</dbReference>
<dbReference type="InterPro" id="IPR052230">
    <property type="entry name" value="DNA_polymerase_eta"/>
</dbReference>
<dbReference type="GO" id="GO:0003887">
    <property type="term" value="F:DNA-directed DNA polymerase activity"/>
    <property type="evidence" value="ECO:0007669"/>
    <property type="project" value="TreeGrafter"/>
</dbReference>
<dbReference type="AlphaFoldDB" id="A0A2P5BGV2"/>
<evidence type="ECO:0000313" key="10">
    <source>
        <dbReference type="EMBL" id="PON48005.1"/>
    </source>
</evidence>
<dbReference type="GO" id="GO:0003684">
    <property type="term" value="F:damaged DNA binding"/>
    <property type="evidence" value="ECO:0007669"/>
    <property type="project" value="InterPro"/>
</dbReference>
<feature type="domain" description="UmuC" evidence="9">
    <location>
        <begin position="36"/>
        <end position="121"/>
    </location>
</feature>
<dbReference type="SUPFAM" id="SSF100879">
    <property type="entry name" value="Lesion bypass DNA polymerase (Y-family), little finger domain"/>
    <property type="match status" value="1"/>
</dbReference>
<keyword evidence="11" id="KW-1185">Reference proteome</keyword>
<dbReference type="InParanoid" id="A0A2P5BGV2"/>
<dbReference type="Gene3D" id="3.30.70.270">
    <property type="match status" value="1"/>
</dbReference>
<dbReference type="InterPro" id="IPR043502">
    <property type="entry name" value="DNA/RNA_pol_sf"/>
</dbReference>
<dbReference type="GO" id="GO:0005657">
    <property type="term" value="C:replication fork"/>
    <property type="evidence" value="ECO:0007669"/>
    <property type="project" value="TreeGrafter"/>
</dbReference>
<comment type="caution">
    <text evidence="10">The sequence shown here is derived from an EMBL/GenBank/DDBJ whole genome shotgun (WGS) entry which is preliminary data.</text>
</comment>
<dbReference type="Pfam" id="PF00817">
    <property type="entry name" value="IMS"/>
    <property type="match status" value="1"/>
</dbReference>
<dbReference type="GO" id="GO:0009314">
    <property type="term" value="P:response to radiation"/>
    <property type="evidence" value="ECO:0007669"/>
    <property type="project" value="TreeGrafter"/>
</dbReference>
<evidence type="ECO:0000256" key="3">
    <source>
        <dbReference type="ARBA" id="ARBA00022723"/>
    </source>
</evidence>
<dbReference type="OrthoDB" id="5723at2759"/>
<dbReference type="GO" id="GO:0035861">
    <property type="term" value="C:site of double-strand break"/>
    <property type="evidence" value="ECO:0007669"/>
    <property type="project" value="TreeGrafter"/>
</dbReference>
<organism evidence="10 11">
    <name type="scientific">Trema orientale</name>
    <name type="common">Charcoal tree</name>
    <name type="synonym">Celtis orientalis</name>
    <dbReference type="NCBI Taxonomy" id="63057"/>
    <lineage>
        <taxon>Eukaryota</taxon>
        <taxon>Viridiplantae</taxon>
        <taxon>Streptophyta</taxon>
        <taxon>Embryophyta</taxon>
        <taxon>Tracheophyta</taxon>
        <taxon>Spermatophyta</taxon>
        <taxon>Magnoliopsida</taxon>
        <taxon>eudicotyledons</taxon>
        <taxon>Gunneridae</taxon>
        <taxon>Pentapetalae</taxon>
        <taxon>rosids</taxon>
        <taxon>fabids</taxon>
        <taxon>Rosales</taxon>
        <taxon>Cannabaceae</taxon>
        <taxon>Trema</taxon>
    </lineage>
</organism>